<feature type="transmembrane region" description="Helical" evidence="6">
    <location>
        <begin position="388"/>
        <end position="408"/>
    </location>
</feature>
<keyword evidence="3 6" id="KW-1133">Transmembrane helix</keyword>
<dbReference type="AlphaFoldDB" id="A0A0N1H279"/>
<dbReference type="STRING" id="1664694.A0A0N1H279"/>
<dbReference type="PANTHER" id="PTHR46283">
    <property type="entry name" value="E3 UBIQUITIN-PROTEIN LIGASE MARCH5"/>
    <property type="match status" value="1"/>
</dbReference>
<dbReference type="Gene3D" id="3.30.40.10">
    <property type="entry name" value="Zinc/RING finger domain, C3HC4 (zinc finger)"/>
    <property type="match status" value="1"/>
</dbReference>
<dbReference type="VEuPathDB" id="FungiDB:AB675_8233"/>
<evidence type="ECO:0000313" key="8">
    <source>
        <dbReference type="Proteomes" id="UP000038010"/>
    </source>
</evidence>
<proteinExistence type="predicted"/>
<feature type="region of interest" description="Disordered" evidence="5">
    <location>
        <begin position="1"/>
        <end position="29"/>
    </location>
</feature>
<name>A0A0N1H279_9EURO</name>
<dbReference type="InterPro" id="IPR013083">
    <property type="entry name" value="Znf_RING/FYVE/PHD"/>
</dbReference>
<dbReference type="EMBL" id="LFJN01000071">
    <property type="protein sequence ID" value="KPI34292.1"/>
    <property type="molecule type" value="Genomic_DNA"/>
</dbReference>
<evidence type="ECO:0000256" key="2">
    <source>
        <dbReference type="ARBA" id="ARBA00022692"/>
    </source>
</evidence>
<evidence type="ECO:0000256" key="1">
    <source>
        <dbReference type="ARBA" id="ARBA00004141"/>
    </source>
</evidence>
<dbReference type="RefSeq" id="XP_017994255.1">
    <property type="nucleotide sequence ID" value="XM_018148663.1"/>
</dbReference>
<keyword evidence="8" id="KW-1185">Reference proteome</keyword>
<protein>
    <submittedName>
        <fullName evidence="7">E3 ubiquitin-protein ligase MARCH5</fullName>
    </submittedName>
</protein>
<comment type="caution">
    <text evidence="7">The sequence shown here is derived from an EMBL/GenBank/DDBJ whole genome shotgun (WGS) entry which is preliminary data.</text>
</comment>
<gene>
    <name evidence="7" type="ORF">AB675_8233</name>
</gene>
<evidence type="ECO:0000313" key="7">
    <source>
        <dbReference type="EMBL" id="KPI34292.1"/>
    </source>
</evidence>
<evidence type="ECO:0000256" key="3">
    <source>
        <dbReference type="ARBA" id="ARBA00022989"/>
    </source>
</evidence>
<keyword evidence="2 6" id="KW-0812">Transmembrane</keyword>
<reference evidence="7 8" key="1">
    <citation type="submission" date="2015-06" db="EMBL/GenBank/DDBJ databases">
        <title>Draft genome of the ant-associated black yeast Phialophora attae CBS 131958.</title>
        <authorList>
            <person name="Moreno L.F."/>
            <person name="Stielow B.J."/>
            <person name="de Hoog S."/>
            <person name="Vicente V.A."/>
            <person name="Weiss V.A."/>
            <person name="de Vries M."/>
            <person name="Cruz L.M."/>
            <person name="Souza E.M."/>
        </authorList>
    </citation>
    <scope>NUCLEOTIDE SEQUENCE [LARGE SCALE GENOMIC DNA]</scope>
    <source>
        <strain evidence="7 8">CBS 131958</strain>
    </source>
</reference>
<dbReference type="OrthoDB" id="5817083at2759"/>
<comment type="subcellular location">
    <subcellularLocation>
        <location evidence="1">Membrane</location>
        <topology evidence="1">Multi-pass membrane protein</topology>
    </subcellularLocation>
</comment>
<sequence>MSSDTSEPVLLDKPDDESPPPSRPVPLTRQSTLTPKKCWVCLGTQDEDDPNNPPVWRSPCTCSLTGHEACYLDWIADVENPKKKPRGDTTIRCPQCKTEIKVARPSSRALDVVKALDRAFAKATLPGLAGVIIGMITTGAWAHGFQSMYFVFGPDEAARIFLQSNTIQLCLYPLIPLNLIAARTRYADPVLHTGTFALLYSQINQHGFQLDLTIWPPLPSTVFICLPTVRRIYNWSYEKLFGEFNKRMIQAVQPQATQPIDTEEANLQEIANQNAIAEAEEAEIVLELQVDIGDGEVEVQAEAVEAGNEGEANPEQGNNGNQAHVHQIGEIVDGLGFGSNLLGALAFPYVSAAMGYALNLALPKSWTSPLPGSFFRFGKRPGLLQSQWGRSVVGGAIFLVLKDALLLYSRWKQAQSHKQRRVVDYDKKTKRYLDGS</sequence>
<dbReference type="GO" id="GO:0016020">
    <property type="term" value="C:membrane"/>
    <property type="evidence" value="ECO:0007669"/>
    <property type="project" value="UniProtKB-SubCell"/>
</dbReference>
<dbReference type="Proteomes" id="UP000038010">
    <property type="component" value="Unassembled WGS sequence"/>
</dbReference>
<evidence type="ECO:0000256" key="4">
    <source>
        <dbReference type="ARBA" id="ARBA00023136"/>
    </source>
</evidence>
<keyword evidence="4 6" id="KW-0472">Membrane</keyword>
<evidence type="ECO:0000256" key="6">
    <source>
        <dbReference type="SAM" id="Phobius"/>
    </source>
</evidence>
<accession>A0A0N1H279</accession>
<organism evidence="7 8">
    <name type="scientific">Cyphellophora attinorum</name>
    <dbReference type="NCBI Taxonomy" id="1664694"/>
    <lineage>
        <taxon>Eukaryota</taxon>
        <taxon>Fungi</taxon>
        <taxon>Dikarya</taxon>
        <taxon>Ascomycota</taxon>
        <taxon>Pezizomycotina</taxon>
        <taxon>Eurotiomycetes</taxon>
        <taxon>Chaetothyriomycetidae</taxon>
        <taxon>Chaetothyriales</taxon>
        <taxon>Cyphellophoraceae</taxon>
        <taxon>Cyphellophora</taxon>
    </lineage>
</organism>
<dbReference type="GeneID" id="28740543"/>
<evidence type="ECO:0000256" key="5">
    <source>
        <dbReference type="SAM" id="MobiDB-lite"/>
    </source>
</evidence>